<dbReference type="InterPro" id="IPR045851">
    <property type="entry name" value="AMP-bd_C_sf"/>
</dbReference>
<dbReference type="InterPro" id="IPR025110">
    <property type="entry name" value="AMP-bd_C"/>
</dbReference>
<dbReference type="Gene3D" id="3.40.50.12780">
    <property type="entry name" value="N-terminal domain of ligase-like"/>
    <property type="match status" value="1"/>
</dbReference>
<dbReference type="Pfam" id="PF13193">
    <property type="entry name" value="AMP-binding_C"/>
    <property type="match status" value="1"/>
</dbReference>
<dbReference type="OrthoDB" id="56621at2"/>
<dbReference type="Proteomes" id="UP000035199">
    <property type="component" value="Chromosome"/>
</dbReference>
<sequence length="546" mass="59903">MNLRFTRFTHTLAQLKDFIPGVLRAGIVSHEGGLKAVAATAPILARYRFATAREVEQGYYACPERTALIDDNGALTYRELRNNSRIIASYLRQLEPENLHLGIMARNGRGIIYPMAAKGFAGGTVYLLNIGSSKEQLTACIQRDGVNVLVIDEEFLPRIDTDLIDIPIIIAHRESEASAQYQSLDDILQTHIPGSLPVFPKHGPIVTMSSGTTGVPKGVMRPEPLMPTVLAGILNKVPWRAGMKVQVTASMFHAWGWACFNITFGMRGTIVTRRLFDAEAVLRDIAEHKLDGMLSSPIFLKQIVNVKDNEKYDCSSLKFIFSSGNALSPWLVEAVHERFGKILCNLYGSTEISAVAVASIEDINAHSATAGPVCTGTDLVILDDNDLPCPTGTPGRIFCYNTVTLSGYTDPKIPVRRYGHMVQIGDRGYLDSDGYLYVLGRADDMIIVGGENVYPRSVEEVLEEMPGIADMYAGGVDDPDTFKRIAVWIVRSEDAAGKSVTAESIKQWVANHLAEHSIPRDVHFVDSLPRNPTGKVVPARLVPPQI</sequence>
<dbReference type="Gene3D" id="3.30.300.30">
    <property type="match status" value="1"/>
</dbReference>
<dbReference type="CDD" id="cd04433">
    <property type="entry name" value="AFD_class_I"/>
    <property type="match status" value="1"/>
</dbReference>
<feature type="domain" description="AMP-dependent synthetase/ligase" evidence="3">
    <location>
        <begin position="62"/>
        <end position="408"/>
    </location>
</feature>
<evidence type="ECO:0000256" key="2">
    <source>
        <dbReference type="ARBA" id="ARBA00022598"/>
    </source>
</evidence>
<gene>
    <name evidence="5" type="ORF">CMUST_01330</name>
</gene>
<dbReference type="InterPro" id="IPR020845">
    <property type="entry name" value="AMP-binding_CS"/>
</dbReference>
<evidence type="ECO:0000259" key="3">
    <source>
        <dbReference type="Pfam" id="PF00501"/>
    </source>
</evidence>
<dbReference type="AlphaFoldDB" id="A0A0G3GVT7"/>
<dbReference type="PROSITE" id="PS00455">
    <property type="entry name" value="AMP_BINDING"/>
    <property type="match status" value="1"/>
</dbReference>
<keyword evidence="6" id="KW-1185">Reference proteome</keyword>
<reference evidence="5 6" key="1">
    <citation type="journal article" date="2015" name="Genome Announc.">
        <title>Complete Genome Sequence of the Type Strain Corynebacterium mustelae DSM 45274, Isolated from Various Tissues of a Male Ferret with Lethal Sepsis.</title>
        <authorList>
            <person name="Ruckert C."/>
            <person name="Eimer J."/>
            <person name="Winkler A."/>
            <person name="Tauch A."/>
        </authorList>
    </citation>
    <scope>NUCLEOTIDE SEQUENCE [LARGE SCALE GENOMIC DNA]</scope>
    <source>
        <strain evidence="5 6">DSM 45274</strain>
    </source>
</reference>
<dbReference type="EC" id="6.2.1.-" evidence="5"/>
<evidence type="ECO:0000259" key="4">
    <source>
        <dbReference type="Pfam" id="PF13193"/>
    </source>
</evidence>
<dbReference type="InterPro" id="IPR000873">
    <property type="entry name" value="AMP-dep_synth/lig_dom"/>
</dbReference>
<evidence type="ECO:0000256" key="1">
    <source>
        <dbReference type="ARBA" id="ARBA00006432"/>
    </source>
</evidence>
<feature type="domain" description="AMP-binding enzyme C-terminal" evidence="4">
    <location>
        <begin position="458"/>
        <end position="535"/>
    </location>
</feature>
<name>A0A0G3GVT7_9CORY</name>
<dbReference type="EMBL" id="CP011542">
    <property type="protein sequence ID" value="AKK04615.1"/>
    <property type="molecule type" value="Genomic_DNA"/>
</dbReference>
<dbReference type="PANTHER" id="PTHR43201">
    <property type="entry name" value="ACYL-COA SYNTHETASE"/>
    <property type="match status" value="1"/>
</dbReference>
<dbReference type="KEGG" id="cmv:CMUST_01330"/>
<dbReference type="STRING" id="571915.CMUST_01330"/>
<comment type="similarity">
    <text evidence="1">Belongs to the ATP-dependent AMP-binding enzyme family.</text>
</comment>
<dbReference type="GO" id="GO:0006631">
    <property type="term" value="P:fatty acid metabolic process"/>
    <property type="evidence" value="ECO:0007669"/>
    <property type="project" value="TreeGrafter"/>
</dbReference>
<organism evidence="5 6">
    <name type="scientific">Corynebacterium mustelae</name>
    <dbReference type="NCBI Taxonomy" id="571915"/>
    <lineage>
        <taxon>Bacteria</taxon>
        <taxon>Bacillati</taxon>
        <taxon>Actinomycetota</taxon>
        <taxon>Actinomycetes</taxon>
        <taxon>Mycobacteriales</taxon>
        <taxon>Corynebacteriaceae</taxon>
        <taxon>Corynebacterium</taxon>
    </lineage>
</organism>
<dbReference type="Pfam" id="PF00501">
    <property type="entry name" value="AMP-binding"/>
    <property type="match status" value="1"/>
</dbReference>
<keyword evidence="2 5" id="KW-0436">Ligase</keyword>
<proteinExistence type="inferred from homology"/>
<dbReference type="GO" id="GO:0031956">
    <property type="term" value="F:medium-chain fatty acid-CoA ligase activity"/>
    <property type="evidence" value="ECO:0007669"/>
    <property type="project" value="TreeGrafter"/>
</dbReference>
<dbReference type="PATRIC" id="fig|571915.4.peg.272"/>
<dbReference type="SUPFAM" id="SSF56801">
    <property type="entry name" value="Acetyl-CoA synthetase-like"/>
    <property type="match status" value="1"/>
</dbReference>
<protein>
    <submittedName>
        <fullName evidence="5">Acyl-CoA synthetase (AMP-forming)/AMP-acid ligase II</fullName>
        <ecNumber evidence="5">6.2.1.-</ecNumber>
    </submittedName>
</protein>
<dbReference type="InterPro" id="IPR042099">
    <property type="entry name" value="ANL_N_sf"/>
</dbReference>
<dbReference type="PANTHER" id="PTHR43201:SF5">
    <property type="entry name" value="MEDIUM-CHAIN ACYL-COA LIGASE ACSF2, MITOCHONDRIAL"/>
    <property type="match status" value="1"/>
</dbReference>
<evidence type="ECO:0000313" key="5">
    <source>
        <dbReference type="EMBL" id="AKK04615.1"/>
    </source>
</evidence>
<evidence type="ECO:0000313" key="6">
    <source>
        <dbReference type="Proteomes" id="UP000035199"/>
    </source>
</evidence>
<reference evidence="6" key="2">
    <citation type="submission" date="2015-05" db="EMBL/GenBank/DDBJ databases">
        <title>Complete genome sequence of Corynebacterium mustelae DSM 45274, isolated from various tissues of a male ferret with lethal sepsis.</title>
        <authorList>
            <person name="Ruckert C."/>
            <person name="Albersmeier A."/>
            <person name="Winkler A."/>
            <person name="Tauch A."/>
        </authorList>
    </citation>
    <scope>NUCLEOTIDE SEQUENCE [LARGE SCALE GENOMIC DNA]</scope>
    <source>
        <strain evidence="6">DSM 45274</strain>
    </source>
</reference>
<dbReference type="RefSeq" id="WP_047261000.1">
    <property type="nucleotide sequence ID" value="NZ_CP011542.1"/>
</dbReference>
<accession>A0A0G3GVT7</accession>